<dbReference type="EMBL" id="SOSA01000172">
    <property type="protein sequence ID" value="THC95111.1"/>
    <property type="molecule type" value="Genomic_DNA"/>
</dbReference>
<organism evidence="3 4">
    <name type="scientific">Aspergillus tanneri</name>
    <dbReference type="NCBI Taxonomy" id="1220188"/>
    <lineage>
        <taxon>Eukaryota</taxon>
        <taxon>Fungi</taxon>
        <taxon>Dikarya</taxon>
        <taxon>Ascomycota</taxon>
        <taxon>Pezizomycotina</taxon>
        <taxon>Eurotiomycetes</taxon>
        <taxon>Eurotiomycetidae</taxon>
        <taxon>Eurotiales</taxon>
        <taxon>Aspergillaceae</taxon>
        <taxon>Aspergillus</taxon>
        <taxon>Aspergillus subgen. Circumdati</taxon>
    </lineage>
</organism>
<dbReference type="AlphaFoldDB" id="A0A4S3JNZ9"/>
<evidence type="ECO:0000256" key="2">
    <source>
        <dbReference type="ARBA" id="ARBA00035112"/>
    </source>
</evidence>
<proteinExistence type="inferred from homology"/>
<gene>
    <name evidence="3" type="ORF">EYZ11_005395</name>
</gene>
<dbReference type="VEuPathDB" id="FungiDB:EYZ11_005395"/>
<comment type="similarity">
    <text evidence="2">Belongs to the ustYa family.</text>
</comment>
<comment type="pathway">
    <text evidence="1">Mycotoxin biosynthesis.</text>
</comment>
<evidence type="ECO:0000313" key="3">
    <source>
        <dbReference type="EMBL" id="THC95111.1"/>
    </source>
</evidence>
<dbReference type="PANTHER" id="PTHR33365:SF4">
    <property type="entry name" value="CYCLOCHLOROTINE BIOSYNTHESIS PROTEIN O"/>
    <property type="match status" value="1"/>
</dbReference>
<dbReference type="GO" id="GO:0043386">
    <property type="term" value="P:mycotoxin biosynthetic process"/>
    <property type="evidence" value="ECO:0007669"/>
    <property type="project" value="InterPro"/>
</dbReference>
<reference evidence="3 4" key="1">
    <citation type="submission" date="2019-03" db="EMBL/GenBank/DDBJ databases">
        <title>The genome sequence of a newly discovered highly antifungal drug resistant Aspergillus species, Aspergillus tanneri NIH 1004.</title>
        <authorList>
            <person name="Mounaud S."/>
            <person name="Singh I."/>
            <person name="Joardar V."/>
            <person name="Pakala S."/>
            <person name="Pakala S."/>
            <person name="Venepally P."/>
            <person name="Hoover J."/>
            <person name="Nierman W."/>
            <person name="Chung J."/>
            <person name="Losada L."/>
        </authorList>
    </citation>
    <scope>NUCLEOTIDE SEQUENCE [LARGE SCALE GENOMIC DNA]</scope>
    <source>
        <strain evidence="3 4">NIH1004</strain>
    </source>
</reference>
<evidence type="ECO:0000256" key="1">
    <source>
        <dbReference type="ARBA" id="ARBA00004685"/>
    </source>
</evidence>
<evidence type="ECO:0000313" key="4">
    <source>
        <dbReference type="Proteomes" id="UP000308092"/>
    </source>
</evidence>
<comment type="caution">
    <text evidence="3">The sequence shown here is derived from an EMBL/GenBank/DDBJ whole genome shotgun (WGS) entry which is preliminary data.</text>
</comment>
<dbReference type="Pfam" id="PF11807">
    <property type="entry name" value="UstYa"/>
    <property type="match status" value="2"/>
</dbReference>
<dbReference type="InterPro" id="IPR021765">
    <property type="entry name" value="UstYa-like"/>
</dbReference>
<sequence>MKGVAEIPVEREIRQFHTGVHNEITEFFGDVNDKTNAAWQTILDAGLIKLTPDQASRLPHETARNPHDPSTYVGILEAFHQLHCLKKDFPTQSMATVTSTRNILCWSDTNIGTIAWNVTLGQYKPNYEPVKECYNFDKIHEWAKRKENFVRNEYGQGTSPIL</sequence>
<dbReference type="STRING" id="1220188.A0A4S3JNZ9"/>
<accession>A0A4S3JNZ9</accession>
<protein>
    <submittedName>
        <fullName evidence="3">Uncharacterized protein</fullName>
    </submittedName>
</protein>
<dbReference type="PANTHER" id="PTHR33365">
    <property type="entry name" value="YALI0B05434P"/>
    <property type="match status" value="1"/>
</dbReference>
<dbReference type="Proteomes" id="UP000308092">
    <property type="component" value="Unassembled WGS sequence"/>
</dbReference>
<name>A0A4S3JNZ9_9EURO</name>
<keyword evidence="4" id="KW-1185">Reference proteome</keyword>